<accession>A0A0W0C8P9</accession>
<evidence type="ECO:0000313" key="7">
    <source>
        <dbReference type="Proteomes" id="UP000054886"/>
    </source>
</evidence>
<dbReference type="Pfam" id="PF21400">
    <property type="entry name" value="Ndc10_N"/>
    <property type="match status" value="1"/>
</dbReference>
<dbReference type="Pfam" id="PF16787">
    <property type="entry name" value="NDC10_II"/>
    <property type="match status" value="1"/>
</dbReference>
<dbReference type="GO" id="GO:0051233">
    <property type="term" value="C:spindle midzone"/>
    <property type="evidence" value="ECO:0007669"/>
    <property type="project" value="EnsemblFungi"/>
</dbReference>
<dbReference type="VEuPathDB" id="FungiDB:GVI51_I10109"/>
<evidence type="ECO:0000256" key="2">
    <source>
        <dbReference type="SAM" id="MobiDB-lite"/>
    </source>
</evidence>
<feature type="domain" description="Transcription activator GCR1-like" evidence="3">
    <location>
        <begin position="792"/>
        <end position="869"/>
    </location>
</feature>
<dbReference type="EMBL" id="LLZZ01000010">
    <property type="protein sequence ID" value="KTB13426.1"/>
    <property type="molecule type" value="Genomic_DNA"/>
</dbReference>
<dbReference type="GO" id="GO:0031518">
    <property type="term" value="C:CBF3 complex"/>
    <property type="evidence" value="ECO:0007669"/>
    <property type="project" value="EnsemblFungi"/>
</dbReference>
<dbReference type="AlphaFoldDB" id="A0A0W0C8P9"/>
<feature type="compositionally biased region" description="Acidic residues" evidence="2">
    <location>
        <begin position="682"/>
        <end position="693"/>
    </location>
</feature>
<evidence type="ECO:0000259" key="5">
    <source>
        <dbReference type="Pfam" id="PF21400"/>
    </source>
</evidence>
<dbReference type="GO" id="GO:0019237">
    <property type="term" value="F:centromeric DNA binding"/>
    <property type="evidence" value="ECO:0007669"/>
    <property type="project" value="EnsemblFungi"/>
</dbReference>
<dbReference type="VEuPathDB" id="FungiDB:CAGL0I10318g"/>
<sequence>MISKDNEIRKLMESVAPIKVHQYKSYYMKYIEWCEQKELLSFESNSSIPYENVPLLPQLVHLFLLECVIKWPIVASDVNELQIYIESFRFLKKLCDIHSEVDPNSEFDDYITDVLELHRRWDSLLKDESQSSQLNKMATLSINMWNSNTQELSDKYFKTSMEKLRFLTDYHFYTLLNWPYKERSKLKLSHLKVHNVENDENSLNAYRLIIINDDGAVQGTVIPHDCPLICPITTLAAYLYLRFYGVKPIYRGDGFPELTKDFDLPLIRGKSLKDYPREETLGNYYSSAFKYCSLEYKRRVYLHGSSDEKNGVKNIRYPDTSNPAYKEFLTDYPNNEEMKFDRLFPAHIPLDYERIFNYSNYDGVQDGLTIPEITELPPNDLLVQVFPEIEKYKRESYNILTTKSKEFLKVLEVLRNVLVINLPWIYRYFPDHEIFSDQTSIFQNSDFVSYFNERIALISNNDSTIDINSIPPPLRNIPGYHTGLIENNIMLQYLVEPNFKAGVKSDSIPSVHDSIYNIPVTGNEGQSSSVALAPPITNNSGWKKEAFKLVQFQTLSNFNPMIDTFKKVFEKLDMKRSTREFIINKFETLTKYVNARLNSVTSEEITSYFDDILEKKNGLRYINKESNSVDKQISGRDVVDNLKRKKQKQKRRFKLLSVDDSSSGTDDANEDSVNDSSTESDSSTDDLHEEENAMQEQISSMIDELVTKKLSTLFDVKFEQMEMKLESLVKNTVSEKFNHYIAQESKKRSYEGDFEIDNTKKIRQSIDDGIKEKFNDKVNTSSTGAEEEHFVFRMADTLDSIDEIIQEWYTPDPEQGNMCVHSMNKKYKSKWRTGFEKIYRERKPIVDFFIYLVNMEKLSRSKALSICWELKSQNNFTVSELSAYLKSWKEKNHSTFGGLLNQIQHT</sequence>
<dbReference type="InterPro" id="IPR010998">
    <property type="entry name" value="Integrase_recombinase_N"/>
</dbReference>
<gene>
    <name evidence="6" type="ORF">AO440_002771</name>
</gene>
<comment type="caution">
    <text evidence="6">The sequence shown here is derived from an EMBL/GenBank/DDBJ whole genome shotgun (WGS) entry which is preliminary data.</text>
</comment>
<protein>
    <submittedName>
        <fullName evidence="6">Centromere DNA-binding protein complex CBF3 subunit A</fullName>
    </submittedName>
</protein>
<dbReference type="Proteomes" id="UP000054886">
    <property type="component" value="Unassembled WGS sequence"/>
</dbReference>
<evidence type="ECO:0000313" key="6">
    <source>
        <dbReference type="EMBL" id="KTB13426.1"/>
    </source>
</evidence>
<feature type="domain" description="NDC10 N-terminal" evidence="5">
    <location>
        <begin position="6"/>
        <end position="118"/>
    </location>
</feature>
<evidence type="ECO:0000259" key="4">
    <source>
        <dbReference type="Pfam" id="PF16787"/>
    </source>
</evidence>
<dbReference type="GO" id="GO:0008301">
    <property type="term" value="F:DNA binding, bending"/>
    <property type="evidence" value="ECO:0007669"/>
    <property type="project" value="EnsemblFungi"/>
</dbReference>
<feature type="domain" description="Ndc10" evidence="4">
    <location>
        <begin position="138"/>
        <end position="447"/>
    </location>
</feature>
<dbReference type="Gene3D" id="1.10.150.130">
    <property type="match status" value="1"/>
</dbReference>
<dbReference type="CDD" id="cd11602">
    <property type="entry name" value="Ndc10"/>
    <property type="match status" value="1"/>
</dbReference>
<dbReference type="InterPro" id="IPR049055">
    <property type="entry name" value="NDC10_N"/>
</dbReference>
<evidence type="ECO:0000259" key="3">
    <source>
        <dbReference type="Pfam" id="PF12550"/>
    </source>
</evidence>
<proteinExistence type="predicted"/>
<dbReference type="Pfam" id="PF12550">
    <property type="entry name" value="GCR1_C"/>
    <property type="match status" value="1"/>
</dbReference>
<dbReference type="GO" id="GO:0051382">
    <property type="term" value="P:kinetochore assembly"/>
    <property type="evidence" value="ECO:0007669"/>
    <property type="project" value="EnsemblFungi"/>
</dbReference>
<dbReference type="VEuPathDB" id="FungiDB:B1J91_I10318g"/>
<dbReference type="GO" id="GO:0000776">
    <property type="term" value="C:kinetochore"/>
    <property type="evidence" value="ECO:0007669"/>
    <property type="project" value="EnsemblFungi"/>
</dbReference>
<dbReference type="Gene3D" id="1.10.443.20">
    <property type="entry name" value="Centromere DNA-binding protein complex CBF3 subunit, domain 2"/>
    <property type="match status" value="1"/>
</dbReference>
<dbReference type="GO" id="GO:0000921">
    <property type="term" value="P:septin ring assembly"/>
    <property type="evidence" value="ECO:0007669"/>
    <property type="project" value="EnsemblFungi"/>
</dbReference>
<keyword evidence="1 6" id="KW-0238">DNA-binding</keyword>
<name>A0A0W0C8P9_CANGB</name>
<dbReference type="VEuPathDB" id="FungiDB:GWK60_I05753"/>
<reference evidence="6 7" key="1">
    <citation type="submission" date="2015-10" db="EMBL/GenBank/DDBJ databases">
        <title>Draft genomes sequences of Candida glabrata isolates 1A, 1B, 2A, 2B, 3A and 3B.</title>
        <authorList>
            <person name="Haavelsrud O.E."/>
            <person name="Gaustad P."/>
        </authorList>
    </citation>
    <scope>NUCLEOTIDE SEQUENCE [LARGE SCALE GENOMIC DNA]</scope>
    <source>
        <strain evidence="6">910700640</strain>
    </source>
</reference>
<evidence type="ECO:0000256" key="1">
    <source>
        <dbReference type="ARBA" id="ARBA00023125"/>
    </source>
</evidence>
<feature type="region of interest" description="Disordered" evidence="2">
    <location>
        <begin position="656"/>
        <end position="693"/>
    </location>
</feature>
<organism evidence="6 7">
    <name type="scientific">Candida glabrata</name>
    <name type="common">Yeast</name>
    <name type="synonym">Torulopsis glabrata</name>
    <dbReference type="NCBI Taxonomy" id="5478"/>
    <lineage>
        <taxon>Eukaryota</taxon>
        <taxon>Fungi</taxon>
        <taxon>Dikarya</taxon>
        <taxon>Ascomycota</taxon>
        <taxon>Saccharomycotina</taxon>
        <taxon>Saccharomycetes</taxon>
        <taxon>Saccharomycetales</taxon>
        <taxon>Saccharomycetaceae</taxon>
        <taxon>Nakaseomyces</taxon>
    </lineage>
</organism>
<dbReference type="InterPro" id="IPR022210">
    <property type="entry name" value="TF_GCR1-like"/>
</dbReference>
<dbReference type="GO" id="GO:0000022">
    <property type="term" value="P:mitotic spindle elongation"/>
    <property type="evidence" value="ECO:0007669"/>
    <property type="project" value="EnsemblFungi"/>
</dbReference>
<dbReference type="InterPro" id="IPR038279">
    <property type="entry name" value="Ndc10_dom2_sf"/>
</dbReference>
<dbReference type="InterPro" id="IPR031872">
    <property type="entry name" value="NDC10_II"/>
</dbReference>